<dbReference type="EMBL" id="JBHMEI010000001">
    <property type="protein sequence ID" value="MFB9199560.1"/>
    <property type="molecule type" value="Genomic_DNA"/>
</dbReference>
<evidence type="ECO:0000313" key="3">
    <source>
        <dbReference type="Proteomes" id="UP001589647"/>
    </source>
</evidence>
<proteinExistence type="predicted"/>
<dbReference type="Proteomes" id="UP001589647">
    <property type="component" value="Unassembled WGS sequence"/>
</dbReference>
<gene>
    <name evidence="2" type="ORF">ACFFV7_00030</name>
</gene>
<accession>A0ABV5I4U5</accession>
<evidence type="ECO:0000256" key="1">
    <source>
        <dbReference type="SAM" id="Phobius"/>
    </source>
</evidence>
<name>A0ABV5I4U5_9ACTN</name>
<protein>
    <recommendedName>
        <fullName evidence="4">Integral membrane protein</fullName>
    </recommendedName>
</protein>
<evidence type="ECO:0000313" key="2">
    <source>
        <dbReference type="EMBL" id="MFB9199560.1"/>
    </source>
</evidence>
<dbReference type="RefSeq" id="WP_189645296.1">
    <property type="nucleotide sequence ID" value="NZ_BMRC01000001.1"/>
</dbReference>
<comment type="caution">
    <text evidence="2">The sequence shown here is derived from an EMBL/GenBank/DDBJ whole genome shotgun (WGS) entry which is preliminary data.</text>
</comment>
<keyword evidence="1" id="KW-1133">Transmembrane helix</keyword>
<evidence type="ECO:0008006" key="4">
    <source>
        <dbReference type="Google" id="ProtNLM"/>
    </source>
</evidence>
<keyword evidence="3" id="KW-1185">Reference proteome</keyword>
<keyword evidence="1" id="KW-0472">Membrane</keyword>
<sequence length="214" mass="21757">MQVARPVVRALRAAVFTAVCVLVSAALHMLVGGTAIAPGPLAVAVAATFAGAYAAGSRPRGWPLLLSMCVAAQYGLHELFDASAPATSAVSTAASTAVSTTVSTVVSPGAVAHGHGSAPGMVVIHLAVALSSSWWLARGDAALAAVLRLSTVRLARLWGVLSAWLRVLAPPVAGPARACPLWPPVAGHRVLLLAPVLSRRGPPGPVRHARPHCR</sequence>
<keyword evidence="1" id="KW-0812">Transmembrane</keyword>
<feature type="transmembrane region" description="Helical" evidence="1">
    <location>
        <begin position="12"/>
        <end position="31"/>
    </location>
</feature>
<reference evidence="2 3" key="1">
    <citation type="submission" date="2024-09" db="EMBL/GenBank/DDBJ databases">
        <authorList>
            <person name="Sun Q."/>
            <person name="Mori K."/>
        </authorList>
    </citation>
    <scope>NUCLEOTIDE SEQUENCE [LARGE SCALE GENOMIC DNA]</scope>
    <source>
        <strain evidence="2 3">CCM 3426</strain>
    </source>
</reference>
<organism evidence="2 3">
    <name type="scientific">Nonomuraea spiralis</name>
    <dbReference type="NCBI Taxonomy" id="46182"/>
    <lineage>
        <taxon>Bacteria</taxon>
        <taxon>Bacillati</taxon>
        <taxon>Actinomycetota</taxon>
        <taxon>Actinomycetes</taxon>
        <taxon>Streptosporangiales</taxon>
        <taxon>Streptosporangiaceae</taxon>
        <taxon>Nonomuraea</taxon>
    </lineage>
</organism>